<organism evidence="1 2">
    <name type="scientific">Rotaria socialis</name>
    <dbReference type="NCBI Taxonomy" id="392032"/>
    <lineage>
        <taxon>Eukaryota</taxon>
        <taxon>Metazoa</taxon>
        <taxon>Spiralia</taxon>
        <taxon>Gnathifera</taxon>
        <taxon>Rotifera</taxon>
        <taxon>Eurotatoria</taxon>
        <taxon>Bdelloidea</taxon>
        <taxon>Philodinida</taxon>
        <taxon>Philodinidae</taxon>
        <taxon>Rotaria</taxon>
    </lineage>
</organism>
<sequence>MTSVLLNELLAVWSAWDNERYFNYLNHIENIIRPDICSRLQSLVLPATSPELTQLIFRDEFPCLRICHLGQYKPLNLPLTMPIQQRSFSQLSIREQNGYDLKTILFICAGCFPSMKCLRLDCLENFIFHSGQFDFTADQCREHVKIIKFREIVDYLRYRCPLLEIVSICKDVCVLLIL</sequence>
<evidence type="ECO:0000313" key="1">
    <source>
        <dbReference type="EMBL" id="CAF4130519.1"/>
    </source>
</evidence>
<dbReference type="Proteomes" id="UP000663873">
    <property type="component" value="Unassembled WGS sequence"/>
</dbReference>
<comment type="caution">
    <text evidence="1">The sequence shown here is derived from an EMBL/GenBank/DDBJ whole genome shotgun (WGS) entry which is preliminary data.</text>
</comment>
<name>A0A819X3Z9_9BILA</name>
<evidence type="ECO:0000313" key="2">
    <source>
        <dbReference type="Proteomes" id="UP000663873"/>
    </source>
</evidence>
<dbReference type="EMBL" id="CAJOBP010000144">
    <property type="protein sequence ID" value="CAF4130519.1"/>
    <property type="molecule type" value="Genomic_DNA"/>
</dbReference>
<protein>
    <submittedName>
        <fullName evidence="1">Uncharacterized protein</fullName>
    </submittedName>
</protein>
<proteinExistence type="predicted"/>
<accession>A0A819X3Z9</accession>
<reference evidence="1" key="1">
    <citation type="submission" date="2021-02" db="EMBL/GenBank/DDBJ databases">
        <authorList>
            <person name="Nowell W R."/>
        </authorList>
    </citation>
    <scope>NUCLEOTIDE SEQUENCE</scope>
</reference>
<keyword evidence="2" id="KW-1185">Reference proteome</keyword>
<gene>
    <name evidence="1" type="ORF">UJA718_LOCUS2200</name>
</gene>
<dbReference type="AlphaFoldDB" id="A0A819X3Z9"/>